<accession>A0ABV9H7D2</accession>
<dbReference type="InterPro" id="IPR053714">
    <property type="entry name" value="Iso_Racemase_Enz_sf"/>
</dbReference>
<dbReference type="RefSeq" id="WP_374832688.1">
    <property type="nucleotide sequence ID" value="NZ_JBHEEZ010000017.1"/>
</dbReference>
<protein>
    <submittedName>
        <fullName evidence="1">Aspartate/glutamate racemase family protein</fullName>
    </submittedName>
</protein>
<name>A0ABV9H7D2_9HYPH</name>
<dbReference type="EMBL" id="JBHSEL010000122">
    <property type="protein sequence ID" value="MFC4626137.1"/>
    <property type="molecule type" value="Genomic_DNA"/>
</dbReference>
<dbReference type="PIRSF" id="PIRSF015736">
    <property type="entry name" value="MI"/>
    <property type="match status" value="1"/>
</dbReference>
<dbReference type="PANTHER" id="PTHR40267:SF1">
    <property type="entry name" value="BLR3294 PROTEIN"/>
    <property type="match status" value="1"/>
</dbReference>
<dbReference type="Gene3D" id="3.40.50.12500">
    <property type="match status" value="1"/>
</dbReference>
<evidence type="ECO:0000313" key="1">
    <source>
        <dbReference type="EMBL" id="MFC4626137.1"/>
    </source>
</evidence>
<reference evidence="2" key="1">
    <citation type="journal article" date="2019" name="Int. J. Syst. Evol. Microbiol.">
        <title>The Global Catalogue of Microorganisms (GCM) 10K type strain sequencing project: providing services to taxonomists for standard genome sequencing and annotation.</title>
        <authorList>
            <consortium name="The Broad Institute Genomics Platform"/>
            <consortium name="The Broad Institute Genome Sequencing Center for Infectious Disease"/>
            <person name="Wu L."/>
            <person name="Ma J."/>
        </authorList>
    </citation>
    <scope>NUCLEOTIDE SEQUENCE [LARGE SCALE GENOMIC DNA]</scope>
    <source>
        <strain evidence="2">CGMCC 1.15731</strain>
    </source>
</reference>
<dbReference type="Pfam" id="PF17645">
    <property type="entry name" value="Amdase"/>
    <property type="match status" value="1"/>
</dbReference>
<gene>
    <name evidence="1" type="ORF">ACFO1V_13140</name>
</gene>
<dbReference type="PANTHER" id="PTHR40267">
    <property type="entry name" value="BLR3294 PROTEIN"/>
    <property type="match status" value="1"/>
</dbReference>
<evidence type="ECO:0000313" key="2">
    <source>
        <dbReference type="Proteomes" id="UP001596042"/>
    </source>
</evidence>
<proteinExistence type="predicted"/>
<sequence>MDKSPERPCPEWLLDDEFGTRARLGLIIPSSGWTPEHEWPRMMPRGVAYHIARMPLGNVTMAELKQMGRHALTAAQMLATARVDVIGYGCTSQTFIEGMDYDRALARNLQQETGIEVVTMIEAVLEALNRLGARKLAMVTPYTSDIAQREIDFMQSLGFQVLTEQSLHIADTIEIAKVPPHQIIALGLETMHKVPDADVLFLSCGNLRTLEAIPQLEAALMKPVISSNQALVESLLARVGIR</sequence>
<dbReference type="Proteomes" id="UP001596042">
    <property type="component" value="Unassembled WGS sequence"/>
</dbReference>
<organism evidence="1 2">
    <name type="scientific">Daeguia caeni</name>
    <dbReference type="NCBI Taxonomy" id="439612"/>
    <lineage>
        <taxon>Bacteria</taxon>
        <taxon>Pseudomonadati</taxon>
        <taxon>Pseudomonadota</taxon>
        <taxon>Alphaproteobacteria</taxon>
        <taxon>Hyphomicrobiales</taxon>
        <taxon>Brucellaceae</taxon>
        <taxon>Daeguia</taxon>
    </lineage>
</organism>
<comment type="caution">
    <text evidence="1">The sequence shown here is derived from an EMBL/GenBank/DDBJ whole genome shotgun (WGS) entry which is preliminary data.</text>
</comment>
<dbReference type="InterPro" id="IPR026286">
    <property type="entry name" value="MaiA/AMDase"/>
</dbReference>
<keyword evidence="2" id="KW-1185">Reference proteome</keyword>